<proteinExistence type="inferred from homology"/>
<dbReference type="GO" id="GO:0016702">
    <property type="term" value="F:oxidoreductase activity, acting on single donors with incorporation of molecular oxygen, incorporation of two atoms of oxygen"/>
    <property type="evidence" value="ECO:0007669"/>
    <property type="project" value="InterPro"/>
</dbReference>
<accession>A0A0C5VLG6</accession>
<dbReference type="KEGG" id="gsn:YC6258_02141"/>
<comment type="similarity">
    <text evidence="2">Belongs to the carotenoid oxygenase family.</text>
</comment>
<comment type="cofactor">
    <cofactor evidence="1">
        <name>Fe(2+)</name>
        <dbReference type="ChEBI" id="CHEBI:29033"/>
    </cofactor>
</comment>
<evidence type="ECO:0000256" key="2">
    <source>
        <dbReference type="ARBA" id="ARBA00006787"/>
    </source>
</evidence>
<evidence type="ECO:0000256" key="1">
    <source>
        <dbReference type="ARBA" id="ARBA00001954"/>
    </source>
</evidence>
<keyword evidence="4" id="KW-0408">Iron</keyword>
<dbReference type="InterPro" id="IPR004294">
    <property type="entry name" value="Carotenoid_Oase"/>
</dbReference>
<dbReference type="HOGENOM" id="CLU_2649378_0_0_6"/>
<evidence type="ECO:0000313" key="5">
    <source>
        <dbReference type="EMBL" id="AJQ94178.1"/>
    </source>
</evidence>
<keyword evidence="6" id="KW-1185">Reference proteome</keyword>
<organism evidence="5 6">
    <name type="scientific">Gynuella sunshinyii YC6258</name>
    <dbReference type="NCBI Taxonomy" id="1445510"/>
    <lineage>
        <taxon>Bacteria</taxon>
        <taxon>Pseudomonadati</taxon>
        <taxon>Pseudomonadota</taxon>
        <taxon>Gammaproteobacteria</taxon>
        <taxon>Oceanospirillales</taxon>
        <taxon>Saccharospirillaceae</taxon>
        <taxon>Gynuella</taxon>
    </lineage>
</organism>
<dbReference type="GO" id="GO:0046872">
    <property type="term" value="F:metal ion binding"/>
    <property type="evidence" value="ECO:0007669"/>
    <property type="project" value="UniProtKB-KW"/>
</dbReference>
<name>A0A0C5VLG6_9GAMM</name>
<keyword evidence="3" id="KW-0479">Metal-binding</keyword>
<dbReference type="Pfam" id="PF03055">
    <property type="entry name" value="RPE65"/>
    <property type="match status" value="1"/>
</dbReference>
<reference evidence="5 6" key="1">
    <citation type="submission" date="2014-01" db="EMBL/GenBank/DDBJ databases">
        <title>Full genme sequencing of cellulolytic bacterium Gynuella sunshinyii YC6258T gen. nov., sp. nov.</title>
        <authorList>
            <person name="Khan H."/>
            <person name="Chung E.J."/>
            <person name="Chung Y.R."/>
        </authorList>
    </citation>
    <scope>NUCLEOTIDE SEQUENCE [LARGE SCALE GENOMIC DNA]</scope>
    <source>
        <strain evidence="5 6">YC6258</strain>
    </source>
</reference>
<dbReference type="Proteomes" id="UP000032266">
    <property type="component" value="Chromosome"/>
</dbReference>
<dbReference type="STRING" id="1445510.YC6258_02141"/>
<evidence type="ECO:0000256" key="3">
    <source>
        <dbReference type="ARBA" id="ARBA00022723"/>
    </source>
</evidence>
<gene>
    <name evidence="5" type="ORF">YC6258_02141</name>
</gene>
<evidence type="ECO:0000256" key="4">
    <source>
        <dbReference type="ARBA" id="ARBA00023004"/>
    </source>
</evidence>
<protein>
    <submittedName>
        <fullName evidence="5">Uncharacterized protein</fullName>
    </submittedName>
</protein>
<evidence type="ECO:0000313" key="6">
    <source>
        <dbReference type="Proteomes" id="UP000032266"/>
    </source>
</evidence>
<dbReference type="AlphaFoldDB" id="A0A0C5VLG6"/>
<sequence>MIHMVRFANGHADLKMRYVQTCKLQLERQSRRALFGAYRNSFTDSPAVSGEDANAANTGDVAPWKTIRIERIRTSL</sequence>
<dbReference type="EMBL" id="CP007142">
    <property type="protein sequence ID" value="AJQ94178.1"/>
    <property type="molecule type" value="Genomic_DNA"/>
</dbReference>